<reference evidence="1" key="1">
    <citation type="submission" date="2024-09" db="EMBL/GenBank/DDBJ databases">
        <title>Draft Genome Sequences of Neofusicoccum parvum.</title>
        <authorList>
            <person name="Ashida A."/>
            <person name="Camagna M."/>
            <person name="Tanaka A."/>
            <person name="Takemoto D."/>
        </authorList>
    </citation>
    <scope>NUCLEOTIDE SEQUENCE</scope>
    <source>
        <strain evidence="1">PPO83</strain>
    </source>
</reference>
<sequence length="501" mass="56124">MSPITKKTPVTSNPSSTSHPTTVPPAAATPRAAPRPGRHHPLHDHPSLAQFQGLTWAAASTRPLYRDTPVTKSPKHPCDSNPLNPGTWPLYVRTHWKTERGPRRWAAGVVLTAQMVGVVEIVKNSCRDRAERQEWAEVCAERWPLNFNRRGKAYKLQPVAPAGWEEEARGEAAGAGKGGGGEEGVVGGAKGKQRAVPEGQEGGASDGGEAQMVETVKRKADDWRIDGASHKRFLSDMQGTIARLKKSYDEVKRERGQVPPHVREEEKRRLADLEASVQKDTARIRELESLVKGHERHIQELKEKKEEDAACILQLESQSRDSGEKFQALTALCSDYKQSIDHLKGSISTINGEKEWFKSKNCETAEMLKEQPLRAEKLQATIKEQDILIEQGRINIQNLQASSASLSSKIVDCLKLEKDLQLRLRWHRNQYNEKVKEIRQLRTQLEQAEQRENGLEESLRFVTATILDIVQSDQITYEDSKASSEDQAGLSPAEKIFKEEN</sequence>
<evidence type="ECO:0000313" key="2">
    <source>
        <dbReference type="Proteomes" id="UP001165186"/>
    </source>
</evidence>
<protein>
    <submittedName>
        <fullName evidence="1">Autophagy-like protein 11</fullName>
    </submittedName>
</protein>
<dbReference type="Proteomes" id="UP001165186">
    <property type="component" value="Unassembled WGS sequence"/>
</dbReference>
<gene>
    <name evidence="1" type="primary">g6146</name>
    <name evidence="1" type="ORF">NpPPO83_00006146</name>
</gene>
<evidence type="ECO:0000313" key="1">
    <source>
        <dbReference type="EMBL" id="GME24065.1"/>
    </source>
</evidence>
<name>A0ACB5RU55_9PEZI</name>
<dbReference type="EMBL" id="BSXG01000010">
    <property type="protein sequence ID" value="GME24065.1"/>
    <property type="molecule type" value="Genomic_DNA"/>
</dbReference>
<proteinExistence type="predicted"/>
<accession>A0ACB5RU55</accession>
<comment type="caution">
    <text evidence="1">The sequence shown here is derived from an EMBL/GenBank/DDBJ whole genome shotgun (WGS) entry which is preliminary data.</text>
</comment>
<keyword evidence="2" id="KW-1185">Reference proteome</keyword>
<organism evidence="1 2">
    <name type="scientific">Neofusicoccum parvum</name>
    <dbReference type="NCBI Taxonomy" id="310453"/>
    <lineage>
        <taxon>Eukaryota</taxon>
        <taxon>Fungi</taxon>
        <taxon>Dikarya</taxon>
        <taxon>Ascomycota</taxon>
        <taxon>Pezizomycotina</taxon>
        <taxon>Dothideomycetes</taxon>
        <taxon>Dothideomycetes incertae sedis</taxon>
        <taxon>Botryosphaeriales</taxon>
        <taxon>Botryosphaeriaceae</taxon>
        <taxon>Neofusicoccum</taxon>
    </lineage>
</organism>